<protein>
    <submittedName>
        <fullName evidence="1">Uncharacterized protein</fullName>
    </submittedName>
</protein>
<dbReference type="Proteomes" id="UP000004776">
    <property type="component" value="Unassembled WGS sequence"/>
</dbReference>
<gene>
    <name evidence="1" type="ORF">LTSEURB_0643</name>
</gene>
<evidence type="ECO:0000313" key="2">
    <source>
        <dbReference type="Proteomes" id="UP000004776"/>
    </source>
</evidence>
<comment type="caution">
    <text evidence="1">The sequence shown here is derived from an EMBL/GenBank/DDBJ whole genome shotgun (WGS) entry which is preliminary data.</text>
</comment>
<organism evidence="1 2">
    <name type="scientific">Salmonella enterica subsp. enterica serovar Urbana str. R8-2977</name>
    <dbReference type="NCBI Taxonomy" id="913084"/>
    <lineage>
        <taxon>Bacteria</taxon>
        <taxon>Pseudomonadati</taxon>
        <taxon>Pseudomonadota</taxon>
        <taxon>Gammaproteobacteria</taxon>
        <taxon>Enterobacterales</taxon>
        <taxon>Enterobacteriaceae</taxon>
        <taxon>Salmonella</taxon>
    </lineage>
</organism>
<dbReference type="EMBL" id="AFCW01000268">
    <property type="protein sequence ID" value="EHD06679.1"/>
    <property type="molecule type" value="Genomic_DNA"/>
</dbReference>
<sequence length="33" mass="3437">MTSAFGVTEVIPALTSDGVFGIARMRTPLSLVV</sequence>
<proteinExistence type="predicted"/>
<name>G5RRB1_SALET</name>
<reference evidence="1 2" key="1">
    <citation type="journal article" date="2011" name="BMC Genomics">
        <title>Genome sequencing reveals diversification of virulence factor content and possible host adaptation in distinct subpopulations of Salmonella enterica.</title>
        <authorList>
            <person name="den Bakker H.C."/>
            <person name="Moreno Switt A.I."/>
            <person name="Govoni G."/>
            <person name="Cummings C.A."/>
            <person name="Ranieri M.L."/>
            <person name="Degoricija L."/>
            <person name="Hoelzer K."/>
            <person name="Rodriguez-Rivera L.D."/>
            <person name="Brown S."/>
            <person name="Bolchacova E."/>
            <person name="Furtado M.R."/>
            <person name="Wiedmann M."/>
        </authorList>
    </citation>
    <scope>NUCLEOTIDE SEQUENCE [LARGE SCALE GENOMIC DNA]</scope>
    <source>
        <strain evidence="1 2">R8-2977</strain>
    </source>
</reference>
<feature type="non-terminal residue" evidence="1">
    <location>
        <position position="33"/>
    </location>
</feature>
<evidence type="ECO:0000313" key="1">
    <source>
        <dbReference type="EMBL" id="EHD06679.1"/>
    </source>
</evidence>
<dbReference type="AlphaFoldDB" id="G5RRB1"/>
<accession>G5RRB1</accession>